<dbReference type="AlphaFoldDB" id="A0A2N3WAD8"/>
<feature type="compositionally biased region" description="Basic and acidic residues" evidence="1">
    <location>
        <begin position="76"/>
        <end position="87"/>
    </location>
</feature>
<evidence type="ECO:0000313" key="3">
    <source>
        <dbReference type="Proteomes" id="UP000233750"/>
    </source>
</evidence>
<feature type="compositionally biased region" description="Basic and acidic residues" evidence="1">
    <location>
        <begin position="43"/>
        <end position="54"/>
    </location>
</feature>
<proteinExistence type="predicted"/>
<dbReference type="EMBL" id="PJMY01000003">
    <property type="protein sequence ID" value="PKV90838.1"/>
    <property type="molecule type" value="Genomic_DNA"/>
</dbReference>
<name>A0A2N3WAD8_9PSEU</name>
<feature type="region of interest" description="Disordered" evidence="1">
    <location>
        <begin position="1"/>
        <end position="177"/>
    </location>
</feature>
<dbReference type="RefSeq" id="WP_416332627.1">
    <property type="nucleotide sequence ID" value="NZ_PJMY01000003.1"/>
</dbReference>
<accession>A0A2N3WAD8</accession>
<feature type="compositionally biased region" description="Polar residues" evidence="1">
    <location>
        <begin position="64"/>
        <end position="73"/>
    </location>
</feature>
<feature type="compositionally biased region" description="Basic and acidic residues" evidence="1">
    <location>
        <begin position="129"/>
        <end position="139"/>
    </location>
</feature>
<organism evidence="2 3">
    <name type="scientific">Amycolatopsis echigonensis</name>
    <dbReference type="NCBI Taxonomy" id="2576905"/>
    <lineage>
        <taxon>Bacteria</taxon>
        <taxon>Bacillati</taxon>
        <taxon>Actinomycetota</taxon>
        <taxon>Actinomycetes</taxon>
        <taxon>Pseudonocardiales</taxon>
        <taxon>Pseudonocardiaceae</taxon>
        <taxon>Amycolatopsis</taxon>
    </lineage>
</organism>
<sequence>MGEKKQERFGTGSGVRANTADGSAGVRAEAGPGDRAGFVDGAAAERSRPPDRGGHPGGAGPTVSLATGVSPATAQARDRDLEARRESGVSAGSDGKAAGAAGALRRHGEGSGAETRPSGEAAAGSLSEEQMRPDAHEPADSPGEVADLAEPRRSMRRRAGAPRSTKPVASLREERRPAGAVDVAVEDIDTFVVDCDRCAVRGAACADCVVSVLLGPPVGLVWDADERRAVDALAEAGMVPRLRLVPETDSRSA</sequence>
<feature type="compositionally biased region" description="Low complexity" evidence="1">
    <location>
        <begin position="88"/>
        <end position="103"/>
    </location>
</feature>
<keyword evidence="3" id="KW-1185">Reference proteome</keyword>
<gene>
    <name evidence="2" type="ORF">ATK30_1590</name>
</gene>
<evidence type="ECO:0000313" key="2">
    <source>
        <dbReference type="EMBL" id="PKV90838.1"/>
    </source>
</evidence>
<dbReference type="Proteomes" id="UP000233750">
    <property type="component" value="Unassembled WGS sequence"/>
</dbReference>
<comment type="caution">
    <text evidence="2">The sequence shown here is derived from an EMBL/GenBank/DDBJ whole genome shotgun (WGS) entry which is preliminary data.</text>
</comment>
<protein>
    <submittedName>
        <fullName evidence="2">Uncharacterized protein</fullName>
    </submittedName>
</protein>
<reference evidence="2 3" key="1">
    <citation type="submission" date="2017-12" db="EMBL/GenBank/DDBJ databases">
        <title>Sequencing the genomes of 1000 Actinobacteria strains.</title>
        <authorList>
            <person name="Klenk H.-P."/>
        </authorList>
    </citation>
    <scope>NUCLEOTIDE SEQUENCE [LARGE SCALE GENOMIC DNA]</scope>
    <source>
        <strain evidence="2 3">DSM 45165</strain>
    </source>
</reference>
<evidence type="ECO:0000256" key="1">
    <source>
        <dbReference type="SAM" id="MobiDB-lite"/>
    </source>
</evidence>